<keyword evidence="3" id="KW-1185">Reference proteome</keyword>
<name>A0ABN9TFU0_9DINO</name>
<evidence type="ECO:0008006" key="4">
    <source>
        <dbReference type="Google" id="ProtNLM"/>
    </source>
</evidence>
<organism evidence="2 3">
    <name type="scientific">Prorocentrum cordatum</name>
    <dbReference type="NCBI Taxonomy" id="2364126"/>
    <lineage>
        <taxon>Eukaryota</taxon>
        <taxon>Sar</taxon>
        <taxon>Alveolata</taxon>
        <taxon>Dinophyceae</taxon>
        <taxon>Prorocentrales</taxon>
        <taxon>Prorocentraceae</taxon>
        <taxon>Prorocentrum</taxon>
    </lineage>
</organism>
<dbReference type="EMBL" id="CAUYUJ010014680">
    <property type="protein sequence ID" value="CAK0844617.1"/>
    <property type="molecule type" value="Genomic_DNA"/>
</dbReference>
<proteinExistence type="predicted"/>
<dbReference type="Proteomes" id="UP001189429">
    <property type="component" value="Unassembled WGS sequence"/>
</dbReference>
<gene>
    <name evidence="2" type="ORF">PCOR1329_LOCUS38681</name>
</gene>
<evidence type="ECO:0000313" key="3">
    <source>
        <dbReference type="Proteomes" id="UP001189429"/>
    </source>
</evidence>
<feature type="compositionally biased region" description="Low complexity" evidence="1">
    <location>
        <begin position="24"/>
        <end position="40"/>
    </location>
</feature>
<reference evidence="2" key="1">
    <citation type="submission" date="2023-10" db="EMBL/GenBank/DDBJ databases">
        <authorList>
            <person name="Chen Y."/>
            <person name="Shah S."/>
            <person name="Dougan E. K."/>
            <person name="Thang M."/>
            <person name="Chan C."/>
        </authorList>
    </citation>
    <scope>NUCLEOTIDE SEQUENCE [LARGE SCALE GENOMIC DNA]</scope>
</reference>
<feature type="region of interest" description="Disordered" evidence="1">
    <location>
        <begin position="222"/>
        <end position="246"/>
    </location>
</feature>
<feature type="region of interest" description="Disordered" evidence="1">
    <location>
        <begin position="21"/>
        <end position="56"/>
    </location>
</feature>
<sequence>MGLGPCCSSCLGHLWRRAAESGGDDSSVGSFGLPRASSGRGSHHGTGGGSSSSRRAWAEVPEGCGLTLKLDPEGICRMGFTPDTGVPFHPNIRVPIALRGLRELGGGGSGVTVVAGYDPSLGKIVFKHGGERDTAEFFALGTIEEQLRQRGRANDAAEAAKYMWDRTPDFKFLYVSRVHLKNRGAQLWGEFKFKLKRQIAKRRGTNISQVMRSSVMMRLGSRGVETPVQSSPESEATPTPSGKVDKPIRLCRQASGGDESEVVSFVDGRLQIVLETQEDVWTDLMAQEEVRCCRPGGDFSYLQRFCKQLVELQRQHQWKFTLAQKAIGGQSPVTCCKLLVRDQLRGELLRKLVGEYLVVIEHLRKLTFPQERSFHAEAQEEFDRVRTGAQEVLSPACDTYLGLAVNKNFDPARGRFRKLRDIGQAFRSGQLGGKALVLMDGEAVPAQLLGRILDRGARMEDTFAGGVHGPTALDTHGDSWLGLLEEVLRLQGPAARERVWTCGVSDGGLHNLFLEATGLWLFDMGEPALMSLPGFLTKFLFSFFSGEPAPDTESKKLGRQVSPGAGSEWVNRFSYDEGPKVELTSATAGLLASAEAALQETLRSLVAEVFDGEQEVVGVLIRYVILQLLSDASFCLEKWQIKGGGAARGGDRGGSLEKWLWRALWDVFAASYVACRGWPERPAGGGAAAAAARAGAAAAK</sequence>
<evidence type="ECO:0000256" key="1">
    <source>
        <dbReference type="SAM" id="MobiDB-lite"/>
    </source>
</evidence>
<protein>
    <recommendedName>
        <fullName evidence="4">Spindle pole body component</fullName>
    </recommendedName>
</protein>
<comment type="caution">
    <text evidence="2">The sequence shown here is derived from an EMBL/GenBank/DDBJ whole genome shotgun (WGS) entry which is preliminary data.</text>
</comment>
<accession>A0ABN9TFU0</accession>
<feature type="compositionally biased region" description="Low complexity" evidence="1">
    <location>
        <begin position="230"/>
        <end position="241"/>
    </location>
</feature>
<evidence type="ECO:0000313" key="2">
    <source>
        <dbReference type="EMBL" id="CAK0844617.1"/>
    </source>
</evidence>